<evidence type="ECO:0000259" key="7">
    <source>
        <dbReference type="Pfam" id="PF13525"/>
    </source>
</evidence>
<dbReference type="AlphaFoldDB" id="A0A1S7LKD4"/>
<evidence type="ECO:0000256" key="3">
    <source>
        <dbReference type="ARBA" id="ARBA00023139"/>
    </source>
</evidence>
<dbReference type="SUPFAM" id="SSF48452">
    <property type="entry name" value="TPR-like"/>
    <property type="match status" value="1"/>
</dbReference>
<feature type="domain" description="Outer membrane lipoprotein BamD-like" evidence="7">
    <location>
        <begin position="30"/>
        <end position="227"/>
    </location>
</feature>
<dbReference type="InterPro" id="IPR017689">
    <property type="entry name" value="BamD"/>
</dbReference>
<dbReference type="NCBIfam" id="TIGR03302">
    <property type="entry name" value="OM_YfiO"/>
    <property type="match status" value="1"/>
</dbReference>
<dbReference type="CDD" id="cd15830">
    <property type="entry name" value="BamD"/>
    <property type="match status" value="1"/>
</dbReference>
<name>A0A1S7LKD4_MAGMO</name>
<protein>
    <recommendedName>
        <fullName evidence="6">Outer membrane protein assembly factor BamD</fullName>
    </recommendedName>
</protein>
<dbReference type="InterPro" id="IPR039565">
    <property type="entry name" value="BamD-like"/>
</dbReference>
<keyword evidence="4 6" id="KW-0998">Cell outer membrane</keyword>
<evidence type="ECO:0000256" key="1">
    <source>
        <dbReference type="ARBA" id="ARBA00022729"/>
    </source>
</evidence>
<keyword evidence="3 6" id="KW-0564">Palmitate</keyword>
<gene>
    <name evidence="6" type="primary">bamD</name>
    <name evidence="8" type="ORF">MAGMO_3180</name>
</gene>
<comment type="subunit">
    <text evidence="6">Part of the Bam complex.</text>
</comment>
<sequence>MMRHLFWLMGLLLFGLVGCGSSKDADLMPDLSPDEMYRQALQAVKDEHYKKATRFFTELDQKHPFSPWAVRAQLNLIFTNYKLEEYDEAIGHADRFIRLHPRHAEVAYTYYMRGLAHYKRIRDAYRDQDRTREAATAFREVINRFPQSDYAWEAKNMLNFCRNRMAQQEVVIGRYYFDRNEFIAAGKRFALLVENTEFRDTPQTEEALFMQVLVALKLELPDQARNYASVLGHNFKNGRYYALAKEIIEGKAGIRRSEIKELRREIHEDSILEQFMEGMRPGMPIMGN</sequence>
<dbReference type="GO" id="GO:0043165">
    <property type="term" value="P:Gram-negative-bacterium-type cell outer membrane assembly"/>
    <property type="evidence" value="ECO:0007669"/>
    <property type="project" value="UniProtKB-UniRule"/>
</dbReference>
<proteinExistence type="inferred from homology"/>
<dbReference type="HAMAP" id="MF_00922">
    <property type="entry name" value="OM_assembly_BamD"/>
    <property type="match status" value="1"/>
</dbReference>
<keyword evidence="5 6" id="KW-0449">Lipoprotein</keyword>
<evidence type="ECO:0000256" key="2">
    <source>
        <dbReference type="ARBA" id="ARBA00023136"/>
    </source>
</evidence>
<keyword evidence="2 6" id="KW-0472">Membrane</keyword>
<evidence type="ECO:0000256" key="4">
    <source>
        <dbReference type="ARBA" id="ARBA00023237"/>
    </source>
</evidence>
<reference evidence="8" key="1">
    <citation type="submission" date="2015-04" db="EMBL/GenBank/DDBJ databases">
        <authorList>
            <person name="Syromyatnikov M.Y."/>
            <person name="Popov V.N."/>
        </authorList>
    </citation>
    <scope>NUCLEOTIDE SEQUENCE</scope>
    <source>
        <strain evidence="8">MO-1</strain>
    </source>
</reference>
<dbReference type="Pfam" id="PF13525">
    <property type="entry name" value="YfiO"/>
    <property type="match status" value="1"/>
</dbReference>
<dbReference type="GO" id="GO:1990063">
    <property type="term" value="C:Bam protein complex"/>
    <property type="evidence" value="ECO:0007669"/>
    <property type="project" value="TreeGrafter"/>
</dbReference>
<dbReference type="PANTHER" id="PTHR37423:SF1">
    <property type="entry name" value="OUTER MEMBRANE PROTEIN ASSEMBLY FACTOR BAMD"/>
    <property type="match status" value="1"/>
</dbReference>
<evidence type="ECO:0000256" key="5">
    <source>
        <dbReference type="ARBA" id="ARBA00023288"/>
    </source>
</evidence>
<evidence type="ECO:0000313" key="8">
    <source>
        <dbReference type="EMBL" id="CRH07320.1"/>
    </source>
</evidence>
<dbReference type="GO" id="GO:0051205">
    <property type="term" value="P:protein insertion into membrane"/>
    <property type="evidence" value="ECO:0007669"/>
    <property type="project" value="UniProtKB-UniRule"/>
</dbReference>
<keyword evidence="1 6" id="KW-0732">Signal</keyword>
<dbReference type="EMBL" id="LO017727">
    <property type="protein sequence ID" value="CRH07320.1"/>
    <property type="molecule type" value="Genomic_DNA"/>
</dbReference>
<evidence type="ECO:0000256" key="6">
    <source>
        <dbReference type="HAMAP-Rule" id="MF_00922"/>
    </source>
</evidence>
<organism evidence="8">
    <name type="scientific">Magnetococcus massalia (strain MO-1)</name>
    <dbReference type="NCBI Taxonomy" id="451514"/>
    <lineage>
        <taxon>Bacteria</taxon>
        <taxon>Pseudomonadati</taxon>
        <taxon>Pseudomonadota</taxon>
        <taxon>Magnetococcia</taxon>
        <taxon>Magnetococcales</taxon>
        <taxon>Magnetococcaceae</taxon>
        <taxon>Magnetococcus</taxon>
    </lineage>
</organism>
<dbReference type="Gene3D" id="1.25.40.10">
    <property type="entry name" value="Tetratricopeptide repeat domain"/>
    <property type="match status" value="1"/>
</dbReference>
<dbReference type="InterPro" id="IPR011990">
    <property type="entry name" value="TPR-like_helical_dom_sf"/>
</dbReference>
<comment type="function">
    <text evidence="6">Part of the outer membrane protein assembly complex, which is involved in assembly and insertion of beta-barrel proteins into the outer membrane.</text>
</comment>
<accession>A0A1S7LKD4</accession>
<comment type="subcellular location">
    <subcellularLocation>
        <location evidence="6">Cell outer membrane</location>
        <topology evidence="6">Lipid-anchor</topology>
    </subcellularLocation>
</comment>
<dbReference type="PANTHER" id="PTHR37423">
    <property type="entry name" value="SOLUBLE LYTIC MUREIN TRANSGLYCOSYLASE-RELATED"/>
    <property type="match status" value="1"/>
</dbReference>
<dbReference type="PROSITE" id="PS51257">
    <property type="entry name" value="PROKAR_LIPOPROTEIN"/>
    <property type="match status" value="1"/>
</dbReference>
<comment type="similarity">
    <text evidence="6">Belongs to the BamD family.</text>
</comment>